<gene>
    <name evidence="5" type="ORF">SAMN04489730_3592</name>
</gene>
<dbReference type="EMBL" id="FPJG01000006">
    <property type="protein sequence ID" value="SFW73305.1"/>
    <property type="molecule type" value="Genomic_DNA"/>
</dbReference>
<evidence type="ECO:0000256" key="3">
    <source>
        <dbReference type="ARBA" id="ARBA00022842"/>
    </source>
</evidence>
<evidence type="ECO:0000313" key="5">
    <source>
        <dbReference type="EMBL" id="SFW73305.1"/>
    </source>
</evidence>
<dbReference type="AlphaFoldDB" id="A0A1K1RMI1"/>
<dbReference type="PANTHER" id="PTHR32308:SF0">
    <property type="entry name" value="HPCH_HPAI ALDOLASE_CITRATE LYASE DOMAIN-CONTAINING PROTEIN"/>
    <property type="match status" value="1"/>
</dbReference>
<keyword evidence="3" id="KW-0460">Magnesium</keyword>
<evidence type="ECO:0000256" key="2">
    <source>
        <dbReference type="ARBA" id="ARBA00022723"/>
    </source>
</evidence>
<dbReference type="SUPFAM" id="SSF51621">
    <property type="entry name" value="Phosphoenolpyruvate/pyruvate domain"/>
    <property type="match status" value="1"/>
</dbReference>
<proteinExistence type="predicted"/>
<dbReference type="InterPro" id="IPR015813">
    <property type="entry name" value="Pyrv/PenolPyrv_kinase-like_dom"/>
</dbReference>
<feature type="compositionally biased region" description="Basic and acidic residues" evidence="4">
    <location>
        <begin position="230"/>
        <end position="242"/>
    </location>
</feature>
<feature type="compositionally biased region" description="Polar residues" evidence="4">
    <location>
        <begin position="157"/>
        <end position="175"/>
    </location>
</feature>
<keyword evidence="6" id="KW-1185">Reference proteome</keyword>
<dbReference type="PANTHER" id="PTHR32308">
    <property type="entry name" value="LYASE BETA SUBUNIT, PUTATIVE (AFU_ORTHOLOGUE AFUA_4G13030)-RELATED"/>
    <property type="match status" value="1"/>
</dbReference>
<reference evidence="6" key="1">
    <citation type="submission" date="2016-11" db="EMBL/GenBank/DDBJ databases">
        <authorList>
            <person name="Varghese N."/>
            <person name="Submissions S."/>
        </authorList>
    </citation>
    <scope>NUCLEOTIDE SEQUENCE [LARGE SCALE GENOMIC DNA]</scope>
    <source>
        <strain evidence="6">DSM 44671</strain>
    </source>
</reference>
<evidence type="ECO:0000313" key="6">
    <source>
        <dbReference type="Proteomes" id="UP000182740"/>
    </source>
</evidence>
<sequence length="318" mass="34439">MDTKTASVGRATSASTSAGRVSVGCRCDAWTKRCPRSATRQRPVGLGGRPPPARCEVRRAGRPARCRQPLPNGAAPRPFHSCDRRRRNGRPAPLDGVTTTLDDTGALRADLAHAVELGFTGKLCIHPRQVAPVNETFTPTETELRWAKGVVPRSVTGRSASTMVSGSTAPSSCTLEPSRPGQSWPEKRVRAVGFVPIRRLAIRTAATLSPGDRYPALLSPAGRWSQPVGDRGRPLASRDAKLSARPSSDRHKRPGRWRSSVVREFAWDSCRSSPTRIRSAASCARSAAALFPYRRAICGVVQPLRSMRSPSLPPAFRK</sequence>
<organism evidence="5 6">
    <name type="scientific">Amycolatopsis australiensis</name>
    <dbReference type="NCBI Taxonomy" id="546364"/>
    <lineage>
        <taxon>Bacteria</taxon>
        <taxon>Bacillati</taxon>
        <taxon>Actinomycetota</taxon>
        <taxon>Actinomycetes</taxon>
        <taxon>Pseudonocardiales</taxon>
        <taxon>Pseudonocardiaceae</taxon>
        <taxon>Amycolatopsis</taxon>
    </lineage>
</organism>
<dbReference type="STRING" id="546364.SAMN04489730_3592"/>
<evidence type="ECO:0000256" key="1">
    <source>
        <dbReference type="ARBA" id="ARBA00001946"/>
    </source>
</evidence>
<dbReference type="Gene3D" id="3.20.20.60">
    <property type="entry name" value="Phosphoenolpyruvate-binding domains"/>
    <property type="match status" value="1"/>
</dbReference>
<comment type="cofactor">
    <cofactor evidence="1">
        <name>Mg(2+)</name>
        <dbReference type="ChEBI" id="CHEBI:18420"/>
    </cofactor>
</comment>
<dbReference type="InterPro" id="IPR040442">
    <property type="entry name" value="Pyrv_kinase-like_dom_sf"/>
</dbReference>
<evidence type="ECO:0000256" key="4">
    <source>
        <dbReference type="SAM" id="MobiDB-lite"/>
    </source>
</evidence>
<feature type="region of interest" description="Disordered" evidence="4">
    <location>
        <begin position="61"/>
        <end position="97"/>
    </location>
</feature>
<dbReference type="GO" id="GO:0000287">
    <property type="term" value="F:magnesium ion binding"/>
    <property type="evidence" value="ECO:0007669"/>
    <property type="project" value="TreeGrafter"/>
</dbReference>
<evidence type="ECO:0008006" key="7">
    <source>
        <dbReference type="Google" id="ProtNLM"/>
    </source>
</evidence>
<protein>
    <recommendedName>
        <fullName evidence="7">HpcH/HpaI aldolase/citrate lyase domain-containing protein</fullName>
    </recommendedName>
</protein>
<name>A0A1K1RMI1_9PSEU</name>
<feature type="region of interest" description="Disordered" evidence="4">
    <location>
        <begin position="157"/>
        <end position="184"/>
    </location>
</feature>
<keyword evidence="2" id="KW-0479">Metal-binding</keyword>
<accession>A0A1K1RMI1</accession>
<dbReference type="GO" id="GO:0003824">
    <property type="term" value="F:catalytic activity"/>
    <property type="evidence" value="ECO:0007669"/>
    <property type="project" value="InterPro"/>
</dbReference>
<dbReference type="Proteomes" id="UP000182740">
    <property type="component" value="Unassembled WGS sequence"/>
</dbReference>
<feature type="region of interest" description="Disordered" evidence="4">
    <location>
        <begin position="219"/>
        <end position="255"/>
    </location>
</feature>
<dbReference type="GO" id="GO:0006107">
    <property type="term" value="P:oxaloacetate metabolic process"/>
    <property type="evidence" value="ECO:0007669"/>
    <property type="project" value="TreeGrafter"/>
</dbReference>